<dbReference type="PROSITE" id="PS50865">
    <property type="entry name" value="ZF_MYND_2"/>
    <property type="match status" value="1"/>
</dbReference>
<dbReference type="Pfam" id="PF01753">
    <property type="entry name" value="zf-MYND"/>
    <property type="match status" value="1"/>
</dbReference>
<reference evidence="6" key="1">
    <citation type="submission" date="2020-11" db="EMBL/GenBank/DDBJ databases">
        <authorList>
            <consortium name="DOE Joint Genome Institute"/>
            <person name="Ahrendt S."/>
            <person name="Riley R."/>
            <person name="Andreopoulos W."/>
            <person name="Labutti K."/>
            <person name="Pangilinan J."/>
            <person name="Ruiz-Duenas F.J."/>
            <person name="Barrasa J.M."/>
            <person name="Sanchez-Garcia M."/>
            <person name="Camarero S."/>
            <person name="Miyauchi S."/>
            <person name="Serrano A."/>
            <person name="Linde D."/>
            <person name="Babiker R."/>
            <person name="Drula E."/>
            <person name="Ayuso-Fernandez I."/>
            <person name="Pacheco R."/>
            <person name="Padilla G."/>
            <person name="Ferreira P."/>
            <person name="Barriuso J."/>
            <person name="Kellner H."/>
            <person name="Castanera R."/>
            <person name="Alfaro M."/>
            <person name="Ramirez L."/>
            <person name="Pisabarro A.G."/>
            <person name="Kuo A."/>
            <person name="Tritt A."/>
            <person name="Lipzen A."/>
            <person name="He G."/>
            <person name="Yan M."/>
            <person name="Ng V."/>
            <person name="Cullen D."/>
            <person name="Martin F."/>
            <person name="Rosso M.-N."/>
            <person name="Henrissat B."/>
            <person name="Hibbett D."/>
            <person name="Martinez A.T."/>
            <person name="Grigoriev I.V."/>
        </authorList>
    </citation>
    <scope>NUCLEOTIDE SEQUENCE</scope>
    <source>
        <strain evidence="6">CIRM-BRFM 674</strain>
    </source>
</reference>
<dbReference type="SUPFAM" id="SSF144232">
    <property type="entry name" value="HIT/MYND zinc finger-like"/>
    <property type="match status" value="1"/>
</dbReference>
<protein>
    <recommendedName>
        <fullName evidence="5">MYND-type domain-containing protein</fullName>
    </recommendedName>
</protein>
<dbReference type="Proteomes" id="UP000807469">
    <property type="component" value="Unassembled WGS sequence"/>
</dbReference>
<accession>A0A9P5Z2N6</accession>
<evidence type="ECO:0000256" key="2">
    <source>
        <dbReference type="ARBA" id="ARBA00022771"/>
    </source>
</evidence>
<dbReference type="OrthoDB" id="2212237at2759"/>
<proteinExistence type="predicted"/>
<keyword evidence="7" id="KW-1185">Reference proteome</keyword>
<organism evidence="6 7">
    <name type="scientific">Pholiota conissans</name>
    <dbReference type="NCBI Taxonomy" id="109636"/>
    <lineage>
        <taxon>Eukaryota</taxon>
        <taxon>Fungi</taxon>
        <taxon>Dikarya</taxon>
        <taxon>Basidiomycota</taxon>
        <taxon>Agaricomycotina</taxon>
        <taxon>Agaricomycetes</taxon>
        <taxon>Agaricomycetidae</taxon>
        <taxon>Agaricales</taxon>
        <taxon>Agaricineae</taxon>
        <taxon>Strophariaceae</taxon>
        <taxon>Pholiota</taxon>
    </lineage>
</organism>
<comment type="caution">
    <text evidence="6">The sequence shown here is derived from an EMBL/GenBank/DDBJ whole genome shotgun (WGS) entry which is preliminary data.</text>
</comment>
<gene>
    <name evidence="6" type="ORF">BDN70DRAFT_30260</name>
</gene>
<name>A0A9P5Z2N6_9AGAR</name>
<dbReference type="GO" id="GO:0008270">
    <property type="term" value="F:zinc ion binding"/>
    <property type="evidence" value="ECO:0007669"/>
    <property type="project" value="UniProtKB-KW"/>
</dbReference>
<sequence length="164" mass="18488">MPISLSSRSKLLVASITTSSVLATFGDHTFRFDYPFPLRTNRLQTRVARKSPFIEIFTRSLGKIIRRQPDQFVERAQCRGPGQPKLMACAACMKTRYCSHQCQKAHWKIHKPQCGAPLNISRHSFKVLGVYVAKQCCLKNAGQFICLQCSCVILGIYLGCIHPN</sequence>
<evidence type="ECO:0000313" key="7">
    <source>
        <dbReference type="Proteomes" id="UP000807469"/>
    </source>
</evidence>
<evidence type="ECO:0000313" key="6">
    <source>
        <dbReference type="EMBL" id="KAF9478655.1"/>
    </source>
</evidence>
<keyword evidence="2 4" id="KW-0863">Zinc-finger</keyword>
<dbReference type="EMBL" id="MU155229">
    <property type="protein sequence ID" value="KAF9478655.1"/>
    <property type="molecule type" value="Genomic_DNA"/>
</dbReference>
<evidence type="ECO:0000256" key="1">
    <source>
        <dbReference type="ARBA" id="ARBA00022723"/>
    </source>
</evidence>
<keyword evidence="3" id="KW-0862">Zinc</keyword>
<dbReference type="Gene3D" id="6.10.140.2220">
    <property type="match status" value="1"/>
</dbReference>
<dbReference type="InterPro" id="IPR002893">
    <property type="entry name" value="Znf_MYND"/>
</dbReference>
<evidence type="ECO:0000259" key="5">
    <source>
        <dbReference type="PROSITE" id="PS50865"/>
    </source>
</evidence>
<feature type="domain" description="MYND-type" evidence="5">
    <location>
        <begin position="75"/>
        <end position="114"/>
    </location>
</feature>
<keyword evidence="1" id="KW-0479">Metal-binding</keyword>
<evidence type="ECO:0000256" key="3">
    <source>
        <dbReference type="ARBA" id="ARBA00022833"/>
    </source>
</evidence>
<evidence type="ECO:0000256" key="4">
    <source>
        <dbReference type="PROSITE-ProRule" id="PRU00134"/>
    </source>
</evidence>
<dbReference type="AlphaFoldDB" id="A0A9P5Z2N6"/>